<name>A0AAE3EAY2_9FIRM</name>
<dbReference type="PANTHER" id="PTHR47619">
    <property type="entry name" value="METALLO-HYDROLASE YYCJ-RELATED"/>
    <property type="match status" value="1"/>
</dbReference>
<accession>A0AAE3EAY2</accession>
<dbReference type="SMART" id="SM00849">
    <property type="entry name" value="Lactamase_B"/>
    <property type="match status" value="1"/>
</dbReference>
<keyword evidence="3" id="KW-1185">Reference proteome</keyword>
<sequence>MRMASLSSGSSGNCIYIGSENHHILIDTGISKKRVEEGLKALELTPTDISGIFITHEHTDHIGGLGVLSRKYGLPIYATEGTIEQIRRTSSLGTMPEGLYHPIHAGEDVTIGDLKLHPFAVAHDAAEPVAYRVNSNGSSVAVVTDLGEYTEEIVTGLQGLDALFLEANHDVRMLQVGPYPYPLKQRIMSRLGHLSNEAAGQFLLRLLHPGMKKVLLGHLSKENNYSELAYETVRMEVTLGEGDWRGEDLDLSVAPRTGLSAVATV</sequence>
<dbReference type="EMBL" id="JAJEQR010000021">
    <property type="protein sequence ID" value="MCC2231048.1"/>
    <property type="molecule type" value="Genomic_DNA"/>
</dbReference>
<dbReference type="SUPFAM" id="SSF56281">
    <property type="entry name" value="Metallo-hydrolase/oxidoreductase"/>
    <property type="match status" value="1"/>
</dbReference>
<evidence type="ECO:0000313" key="3">
    <source>
        <dbReference type="Proteomes" id="UP001198182"/>
    </source>
</evidence>
<organism evidence="2 3">
    <name type="scientific">Hominifimenecus microfluidus</name>
    <dbReference type="NCBI Taxonomy" id="2885348"/>
    <lineage>
        <taxon>Bacteria</taxon>
        <taxon>Bacillati</taxon>
        <taxon>Bacillota</taxon>
        <taxon>Clostridia</taxon>
        <taxon>Lachnospirales</taxon>
        <taxon>Lachnospiraceae</taxon>
        <taxon>Hominifimenecus</taxon>
    </lineage>
</organism>
<feature type="domain" description="Metallo-beta-lactamase" evidence="1">
    <location>
        <begin position="11"/>
        <end position="184"/>
    </location>
</feature>
<dbReference type="AlphaFoldDB" id="A0AAE3EAY2"/>
<dbReference type="InterPro" id="IPR052533">
    <property type="entry name" value="WalJ/YycJ-like"/>
</dbReference>
<dbReference type="Pfam" id="PF12706">
    <property type="entry name" value="Lactamase_B_2"/>
    <property type="match status" value="1"/>
</dbReference>
<comment type="caution">
    <text evidence="2">The sequence shown here is derived from an EMBL/GenBank/DDBJ whole genome shotgun (WGS) entry which is preliminary data.</text>
</comment>
<reference evidence="2" key="1">
    <citation type="submission" date="2021-10" db="EMBL/GenBank/DDBJ databases">
        <title>Anaerobic single-cell dispensing facilitates the cultivation of human gut bacteria.</title>
        <authorList>
            <person name="Afrizal A."/>
        </authorList>
    </citation>
    <scope>NUCLEOTIDE SEQUENCE</scope>
    <source>
        <strain evidence="2">CLA-AA-H215</strain>
    </source>
</reference>
<evidence type="ECO:0000259" key="1">
    <source>
        <dbReference type="SMART" id="SM00849"/>
    </source>
</evidence>
<gene>
    <name evidence="2" type="ORF">LKD81_08565</name>
</gene>
<proteinExistence type="predicted"/>
<dbReference type="RefSeq" id="WP_308453583.1">
    <property type="nucleotide sequence ID" value="NZ_JAJEQR010000021.1"/>
</dbReference>
<dbReference type="PANTHER" id="PTHR47619:SF1">
    <property type="entry name" value="EXODEOXYRIBONUCLEASE WALJ"/>
    <property type="match status" value="1"/>
</dbReference>
<dbReference type="Gene3D" id="3.60.15.10">
    <property type="entry name" value="Ribonuclease Z/Hydroxyacylglutathione hydrolase-like"/>
    <property type="match status" value="1"/>
</dbReference>
<evidence type="ECO:0000313" key="2">
    <source>
        <dbReference type="EMBL" id="MCC2231048.1"/>
    </source>
</evidence>
<dbReference type="Proteomes" id="UP001198182">
    <property type="component" value="Unassembled WGS sequence"/>
</dbReference>
<dbReference type="InterPro" id="IPR036866">
    <property type="entry name" value="RibonucZ/Hydroxyglut_hydro"/>
</dbReference>
<dbReference type="InterPro" id="IPR001279">
    <property type="entry name" value="Metallo-B-lactamas"/>
</dbReference>
<protein>
    <submittedName>
        <fullName evidence="2">MBL fold metallo-hydrolase</fullName>
    </submittedName>
</protein>